<dbReference type="AlphaFoldDB" id="A0A319CRP1"/>
<accession>A0A319CRP1</accession>
<evidence type="ECO:0000313" key="2">
    <source>
        <dbReference type="EMBL" id="PYH87119.1"/>
    </source>
</evidence>
<reference evidence="2 3" key="1">
    <citation type="submission" date="2016-12" db="EMBL/GenBank/DDBJ databases">
        <title>The genomes of Aspergillus section Nigri reveals drivers in fungal speciation.</title>
        <authorList>
            <consortium name="DOE Joint Genome Institute"/>
            <person name="Vesth T.C."/>
            <person name="Nybo J."/>
            <person name="Theobald S."/>
            <person name="Brandl J."/>
            <person name="Frisvad J.C."/>
            <person name="Nielsen K.F."/>
            <person name="Lyhne E.K."/>
            <person name="Kogle M.E."/>
            <person name="Kuo A."/>
            <person name="Riley R."/>
            <person name="Clum A."/>
            <person name="Nolan M."/>
            <person name="Lipzen A."/>
            <person name="Salamov A."/>
            <person name="Henrissat B."/>
            <person name="Wiebenga A."/>
            <person name="De Vries R.P."/>
            <person name="Grigoriev I.V."/>
            <person name="Mortensen U.H."/>
            <person name="Andersen M.R."/>
            <person name="Baker S.E."/>
        </authorList>
    </citation>
    <scope>NUCLEOTIDE SEQUENCE [LARGE SCALE GENOMIC DNA]</scope>
    <source>
        <strain evidence="2 3">CBS 121591</strain>
    </source>
</reference>
<organism evidence="2 3">
    <name type="scientific">Aspergillus uvarum CBS 121591</name>
    <dbReference type="NCBI Taxonomy" id="1448315"/>
    <lineage>
        <taxon>Eukaryota</taxon>
        <taxon>Fungi</taxon>
        <taxon>Dikarya</taxon>
        <taxon>Ascomycota</taxon>
        <taxon>Pezizomycotina</taxon>
        <taxon>Eurotiomycetes</taxon>
        <taxon>Eurotiomycetidae</taxon>
        <taxon>Eurotiales</taxon>
        <taxon>Aspergillaceae</taxon>
        <taxon>Aspergillus</taxon>
        <taxon>Aspergillus subgen. Circumdati</taxon>
    </lineage>
</organism>
<gene>
    <name evidence="2" type="ORF">BO82DRAFT_388162</name>
</gene>
<dbReference type="Proteomes" id="UP000248340">
    <property type="component" value="Unassembled WGS sequence"/>
</dbReference>
<keyword evidence="3" id="KW-1185">Reference proteome</keyword>
<evidence type="ECO:0000256" key="1">
    <source>
        <dbReference type="SAM" id="MobiDB-lite"/>
    </source>
</evidence>
<dbReference type="EMBL" id="KZ821674">
    <property type="protein sequence ID" value="PYH87119.1"/>
    <property type="molecule type" value="Genomic_DNA"/>
</dbReference>
<sequence length="262" mass="29790">MTCPCPYIHLSIQPFIMHLKGEGVCVCGIAQQSREAREKLDEGSSTRRKAKEWGRTDKFSNRPEDQARIEVHTPIPTQRLNCYGPRTKMGGREDGEAGTWMEIWIAAYESFLPNYPTVCSLKMESYTVVGGHWDKFRLWQWPHGPIWDATILAQSPWVGSRTPLAMARVPVVGRQRIVKAMQVMDHGLIGWLSWGKKTGVIEVSVSLFESASFSSISSSFQAEVTLYPHYRIQTDTQAAQQTDGCKCPKLVELQMRLRKWKT</sequence>
<name>A0A319CRP1_9EURO</name>
<dbReference type="GeneID" id="37141102"/>
<feature type="region of interest" description="Disordered" evidence="1">
    <location>
        <begin position="37"/>
        <end position="66"/>
    </location>
</feature>
<proteinExistence type="predicted"/>
<protein>
    <submittedName>
        <fullName evidence="2">Uncharacterized protein</fullName>
    </submittedName>
</protein>
<evidence type="ECO:0000313" key="3">
    <source>
        <dbReference type="Proteomes" id="UP000248340"/>
    </source>
</evidence>
<dbReference type="RefSeq" id="XP_025497319.1">
    <property type="nucleotide sequence ID" value="XM_025638360.1"/>
</dbReference>
<dbReference type="VEuPathDB" id="FungiDB:BO82DRAFT_388162"/>